<comment type="caution">
    <text evidence="1">The sequence shown here is derived from an EMBL/GenBank/DDBJ whole genome shotgun (WGS) entry which is preliminary data.</text>
</comment>
<gene>
    <name evidence="1" type="ORF">ACFSC9_04515</name>
</gene>
<protein>
    <submittedName>
        <fullName evidence="1">Uncharacterized protein</fullName>
    </submittedName>
</protein>
<proteinExistence type="predicted"/>
<reference evidence="2" key="1">
    <citation type="journal article" date="2019" name="Int. J. Syst. Evol. Microbiol.">
        <title>The Global Catalogue of Microorganisms (GCM) 10K type strain sequencing project: providing services to taxonomists for standard genome sequencing and annotation.</title>
        <authorList>
            <consortium name="The Broad Institute Genomics Platform"/>
            <consortium name="The Broad Institute Genome Sequencing Center for Infectious Disease"/>
            <person name="Wu L."/>
            <person name="Ma J."/>
        </authorList>
    </citation>
    <scope>NUCLEOTIDE SEQUENCE [LARGE SCALE GENOMIC DNA]</scope>
    <source>
        <strain evidence="2">CCUG 54950</strain>
    </source>
</reference>
<evidence type="ECO:0000313" key="2">
    <source>
        <dbReference type="Proteomes" id="UP001597233"/>
    </source>
</evidence>
<evidence type="ECO:0000313" key="1">
    <source>
        <dbReference type="EMBL" id="MFD1884780.1"/>
    </source>
</evidence>
<dbReference type="EMBL" id="JBHUEH010000010">
    <property type="protein sequence ID" value="MFD1884780.1"/>
    <property type="molecule type" value="Genomic_DNA"/>
</dbReference>
<organism evidence="1 2">
    <name type="scientific">Paenibacillus wenxiniae</name>
    <dbReference type="NCBI Taxonomy" id="1636843"/>
    <lineage>
        <taxon>Bacteria</taxon>
        <taxon>Bacillati</taxon>
        <taxon>Bacillota</taxon>
        <taxon>Bacilli</taxon>
        <taxon>Bacillales</taxon>
        <taxon>Paenibacillaceae</taxon>
        <taxon>Paenibacillus</taxon>
    </lineage>
</organism>
<sequence length="137" mass="15580">MELEQESELPKEYVLVSPATRAGEQFMQLLKVKGIAFAAIVNSYAEKVKLERMGVTHVLLLDTQRQEEWTIPQLAVGKVYLFERSLPLCCRYIQMCRTWTSEPIYVITESSNSRMIYRGLGANHIVHTNGGSVAFLL</sequence>
<keyword evidence="2" id="KW-1185">Reference proteome</keyword>
<dbReference type="RefSeq" id="WP_347324423.1">
    <property type="nucleotide sequence ID" value="NZ_JBCGUH010000003.1"/>
</dbReference>
<name>A0ABW4RFJ4_9BACL</name>
<dbReference type="Proteomes" id="UP001597233">
    <property type="component" value="Unassembled WGS sequence"/>
</dbReference>
<accession>A0ABW4RFJ4</accession>